<dbReference type="Proteomes" id="UP001219525">
    <property type="component" value="Unassembled WGS sequence"/>
</dbReference>
<evidence type="ECO:0000313" key="2">
    <source>
        <dbReference type="Proteomes" id="UP001219525"/>
    </source>
</evidence>
<evidence type="ECO:0000313" key="1">
    <source>
        <dbReference type="EMBL" id="KAJ7209170.1"/>
    </source>
</evidence>
<dbReference type="InterPro" id="IPR054208">
    <property type="entry name" value="DUF6914"/>
</dbReference>
<comment type="caution">
    <text evidence="1">The sequence shown here is derived from an EMBL/GenBank/DDBJ whole genome shotgun (WGS) entry which is preliminary data.</text>
</comment>
<sequence length="178" mass="19940">MFSNRNKDRLYIAYYTRGQAQSNDAPFHTALLLAPKNPSTKIGTEDTTRYHVINPLKGGRQLWQYDEKSAFARTDKLVAVMLLGKLPTSWNRQAVSELLRAVPVVQDNPQWRCRHWVWAAIDRLVAEGVLEGLAGNGSDVWNKGLTFARPHSYPDLLAPLPMCDSDGNSITSEFPAVS</sequence>
<proteinExistence type="predicted"/>
<dbReference type="EMBL" id="JARJCW010000031">
    <property type="protein sequence ID" value="KAJ7209170.1"/>
    <property type="molecule type" value="Genomic_DNA"/>
</dbReference>
<dbReference type="Pfam" id="PF21858">
    <property type="entry name" value="DUF6914"/>
    <property type="match status" value="1"/>
</dbReference>
<accession>A0AAD6VCM2</accession>
<keyword evidence="2" id="KW-1185">Reference proteome</keyword>
<name>A0AAD6VCM2_9AGAR</name>
<dbReference type="AlphaFoldDB" id="A0AAD6VCM2"/>
<protein>
    <submittedName>
        <fullName evidence="1">Uncharacterized protein</fullName>
    </submittedName>
</protein>
<reference evidence="1" key="1">
    <citation type="submission" date="2023-03" db="EMBL/GenBank/DDBJ databases">
        <title>Massive genome expansion in bonnet fungi (Mycena s.s.) driven by repeated elements and novel gene families across ecological guilds.</title>
        <authorList>
            <consortium name="Lawrence Berkeley National Laboratory"/>
            <person name="Harder C.B."/>
            <person name="Miyauchi S."/>
            <person name="Viragh M."/>
            <person name="Kuo A."/>
            <person name="Thoen E."/>
            <person name="Andreopoulos B."/>
            <person name="Lu D."/>
            <person name="Skrede I."/>
            <person name="Drula E."/>
            <person name="Henrissat B."/>
            <person name="Morin E."/>
            <person name="Kohler A."/>
            <person name="Barry K."/>
            <person name="LaButti K."/>
            <person name="Morin E."/>
            <person name="Salamov A."/>
            <person name="Lipzen A."/>
            <person name="Mereny Z."/>
            <person name="Hegedus B."/>
            <person name="Baldrian P."/>
            <person name="Stursova M."/>
            <person name="Weitz H."/>
            <person name="Taylor A."/>
            <person name="Grigoriev I.V."/>
            <person name="Nagy L.G."/>
            <person name="Martin F."/>
            <person name="Kauserud H."/>
        </authorList>
    </citation>
    <scope>NUCLEOTIDE SEQUENCE</scope>
    <source>
        <strain evidence="1">9144</strain>
    </source>
</reference>
<organism evidence="1 2">
    <name type="scientific">Mycena pura</name>
    <dbReference type="NCBI Taxonomy" id="153505"/>
    <lineage>
        <taxon>Eukaryota</taxon>
        <taxon>Fungi</taxon>
        <taxon>Dikarya</taxon>
        <taxon>Basidiomycota</taxon>
        <taxon>Agaricomycotina</taxon>
        <taxon>Agaricomycetes</taxon>
        <taxon>Agaricomycetidae</taxon>
        <taxon>Agaricales</taxon>
        <taxon>Marasmiineae</taxon>
        <taxon>Mycenaceae</taxon>
        <taxon>Mycena</taxon>
    </lineage>
</organism>
<gene>
    <name evidence="1" type="ORF">GGX14DRAFT_499352</name>
</gene>